<keyword evidence="2" id="KW-0812">Transmembrane</keyword>
<protein>
    <submittedName>
        <fullName evidence="4">Sigma-B regulation protein RsbU (Phosphoserine phosphatase)</fullName>
    </submittedName>
</protein>
<keyword evidence="2" id="KW-0472">Membrane</keyword>
<keyword evidence="1" id="KW-0378">Hydrolase</keyword>
<dbReference type="InterPro" id="IPR052016">
    <property type="entry name" value="Bact_Sigma-Reg"/>
</dbReference>
<dbReference type="InterPro" id="IPR001932">
    <property type="entry name" value="PPM-type_phosphatase-like_dom"/>
</dbReference>
<dbReference type="RefSeq" id="WP_093153463.1">
    <property type="nucleotide sequence ID" value="NZ_FNBW01000015.1"/>
</dbReference>
<dbReference type="PROSITE" id="PS51746">
    <property type="entry name" value="PPM_2"/>
    <property type="match status" value="1"/>
</dbReference>
<feature type="transmembrane region" description="Helical" evidence="2">
    <location>
        <begin position="22"/>
        <end position="43"/>
    </location>
</feature>
<proteinExistence type="predicted"/>
<name>A0A8G2EXX1_9PROT</name>
<dbReference type="Proteomes" id="UP000198615">
    <property type="component" value="Unassembled WGS sequence"/>
</dbReference>
<evidence type="ECO:0000313" key="4">
    <source>
        <dbReference type="EMBL" id="SDG36297.1"/>
    </source>
</evidence>
<dbReference type="SMART" id="SM00331">
    <property type="entry name" value="PP2C_SIG"/>
    <property type="match status" value="1"/>
</dbReference>
<accession>A0A8G2EXX1</accession>
<gene>
    <name evidence="4" type="ORF">SAMN05660686_04161</name>
</gene>
<dbReference type="PANTHER" id="PTHR43156:SF2">
    <property type="entry name" value="STAGE II SPORULATION PROTEIN E"/>
    <property type="match status" value="1"/>
</dbReference>
<sequence>MSSATEKSQEAATSRIRPARRYSLVMGLSYVVLLAVSVGFFLFQIDKREKAEWDVLASGLKEHGLILDALASAVVKRSQEIRQDAVAAYASALSDAHEDQVQSLIDRGEFGGISLRINSGADVPSTAAISGEFSREAGQTDSAELVAAVRLLTEFRYLVSLLPTIKRSAYLSRTGFSVMLPATQAEADAFQQGAQSSNLVETGMPDDNPERQGRWLFGTDRAGQPALHLVVPVDVGDRFLGVIAFEISMEYLNRVNGDFDYPVGRTLLVTADDILLAYPEEEGLRAPVGSDLTDALPSDAAAVVARASAVPLRRVVDVDGTLLYVEPLESAPWTLVYLGDRWTILASLISDRGPEMLALVAVLTLMLLIAGGLTGREFVWPASQLVEHIKAAGEVGPAGPPRVPPGWRPWFRTVTRVFRENSDLVRLRQELQIAHDMQASVLPREPFRHDRMVIVGQMHAAYEVGGDFYDYFEIDEKRVGVVIADVSGKGVPAGLFMMISRTLLRAEGLGGGDPGECLTRVNALLERENEAAMFVTVFYGVIDLETLTLSYANAGHNPPFVLRADGTVVPIAPLGDLVLGVMPGIEYGSATTQLSPQDALFLYTDGLTEAFDVNNEEYKEARLIEALARCRGQSAAEIGDRCIADVETFATGAAQADDMTCLVIRIEPETPSAPQTS</sequence>
<comment type="caution">
    <text evidence="4">The sequence shown here is derived from an EMBL/GenBank/DDBJ whole genome shotgun (WGS) entry which is preliminary data.</text>
</comment>
<keyword evidence="2" id="KW-1133">Transmembrane helix</keyword>
<evidence type="ECO:0000313" key="5">
    <source>
        <dbReference type="Proteomes" id="UP000198615"/>
    </source>
</evidence>
<dbReference type="Gene3D" id="3.60.40.10">
    <property type="entry name" value="PPM-type phosphatase domain"/>
    <property type="match status" value="1"/>
</dbReference>
<organism evidence="4 5">
    <name type="scientific">Thalassobaculum litoreum DSM 18839</name>
    <dbReference type="NCBI Taxonomy" id="1123362"/>
    <lineage>
        <taxon>Bacteria</taxon>
        <taxon>Pseudomonadati</taxon>
        <taxon>Pseudomonadota</taxon>
        <taxon>Alphaproteobacteria</taxon>
        <taxon>Rhodospirillales</taxon>
        <taxon>Thalassobaculaceae</taxon>
        <taxon>Thalassobaculum</taxon>
    </lineage>
</organism>
<evidence type="ECO:0000259" key="3">
    <source>
        <dbReference type="PROSITE" id="PS51746"/>
    </source>
</evidence>
<reference evidence="4 5" key="1">
    <citation type="submission" date="2016-10" db="EMBL/GenBank/DDBJ databases">
        <authorList>
            <person name="Varghese N."/>
            <person name="Submissions S."/>
        </authorList>
    </citation>
    <scope>NUCLEOTIDE SEQUENCE [LARGE SCALE GENOMIC DNA]</scope>
    <source>
        <strain evidence="4 5">DSM 18839</strain>
    </source>
</reference>
<evidence type="ECO:0000256" key="1">
    <source>
        <dbReference type="ARBA" id="ARBA00022801"/>
    </source>
</evidence>
<dbReference type="GO" id="GO:0016791">
    <property type="term" value="F:phosphatase activity"/>
    <property type="evidence" value="ECO:0007669"/>
    <property type="project" value="TreeGrafter"/>
</dbReference>
<dbReference type="OrthoDB" id="9802500at2"/>
<keyword evidence="5" id="KW-1185">Reference proteome</keyword>
<dbReference type="PANTHER" id="PTHR43156">
    <property type="entry name" value="STAGE II SPORULATION PROTEIN E-RELATED"/>
    <property type="match status" value="1"/>
</dbReference>
<dbReference type="InterPro" id="IPR036457">
    <property type="entry name" value="PPM-type-like_dom_sf"/>
</dbReference>
<dbReference type="EMBL" id="FNBW01000015">
    <property type="protein sequence ID" value="SDG36297.1"/>
    <property type="molecule type" value="Genomic_DNA"/>
</dbReference>
<evidence type="ECO:0000256" key="2">
    <source>
        <dbReference type="SAM" id="Phobius"/>
    </source>
</evidence>
<dbReference type="SUPFAM" id="SSF81606">
    <property type="entry name" value="PP2C-like"/>
    <property type="match status" value="1"/>
</dbReference>
<feature type="domain" description="PPM-type phosphatase" evidence="3">
    <location>
        <begin position="451"/>
        <end position="666"/>
    </location>
</feature>
<dbReference type="Pfam" id="PF07228">
    <property type="entry name" value="SpoIIE"/>
    <property type="match status" value="1"/>
</dbReference>
<dbReference type="AlphaFoldDB" id="A0A8G2EXX1"/>